<dbReference type="GO" id="GO:0016020">
    <property type="term" value="C:membrane"/>
    <property type="evidence" value="ECO:0007669"/>
    <property type="project" value="UniProtKB-SubCell"/>
</dbReference>
<dbReference type="InterPro" id="IPR008429">
    <property type="entry name" value="CLPTM1"/>
</dbReference>
<keyword evidence="3 7" id="KW-0812">Transmembrane</keyword>
<dbReference type="OrthoDB" id="378564at2759"/>
<dbReference type="Pfam" id="PF05602">
    <property type="entry name" value="CLPTM1"/>
    <property type="match status" value="1"/>
</dbReference>
<feature type="transmembrane region" description="Helical" evidence="7">
    <location>
        <begin position="73"/>
        <end position="92"/>
    </location>
</feature>
<accession>A0A8H8DH88</accession>
<proteinExistence type="inferred from homology"/>
<organism evidence="8 9">
    <name type="scientific">Olpidium bornovanus</name>
    <dbReference type="NCBI Taxonomy" id="278681"/>
    <lineage>
        <taxon>Eukaryota</taxon>
        <taxon>Fungi</taxon>
        <taxon>Fungi incertae sedis</taxon>
        <taxon>Olpidiomycota</taxon>
        <taxon>Olpidiomycotina</taxon>
        <taxon>Olpidiomycetes</taxon>
        <taxon>Olpidiales</taxon>
        <taxon>Olpidiaceae</taxon>
        <taxon>Olpidium</taxon>
    </lineage>
</organism>
<comment type="caution">
    <text evidence="8">The sequence shown here is derived from an EMBL/GenBank/DDBJ whole genome shotgun (WGS) entry which is preliminary data.</text>
</comment>
<dbReference type="PANTHER" id="PTHR21347">
    <property type="entry name" value="CLEFT LIP AND PALATE ASSOCIATED TRANSMEMBRANE PROTEIN-RELATED"/>
    <property type="match status" value="1"/>
</dbReference>
<keyword evidence="4 7" id="KW-1133">Transmembrane helix</keyword>
<dbReference type="Proteomes" id="UP000673691">
    <property type="component" value="Unassembled WGS sequence"/>
</dbReference>
<evidence type="ECO:0000256" key="4">
    <source>
        <dbReference type="ARBA" id="ARBA00022989"/>
    </source>
</evidence>
<dbReference type="GO" id="GO:0012505">
    <property type="term" value="C:endomembrane system"/>
    <property type="evidence" value="ECO:0007669"/>
    <property type="project" value="TreeGrafter"/>
</dbReference>
<comment type="similarity">
    <text evidence="2">Belongs to the CLPTM1 family.</text>
</comment>
<evidence type="ECO:0000256" key="2">
    <source>
        <dbReference type="ARBA" id="ARBA00009310"/>
    </source>
</evidence>
<dbReference type="AlphaFoldDB" id="A0A8H8DH88"/>
<gene>
    <name evidence="8" type="ORF">BJ554DRAFT_1387</name>
</gene>
<dbReference type="EMBL" id="JAEFCI010008547">
    <property type="protein sequence ID" value="KAG5458390.1"/>
    <property type="molecule type" value="Genomic_DNA"/>
</dbReference>
<evidence type="ECO:0000313" key="9">
    <source>
        <dbReference type="Proteomes" id="UP000673691"/>
    </source>
</evidence>
<evidence type="ECO:0000256" key="1">
    <source>
        <dbReference type="ARBA" id="ARBA00004141"/>
    </source>
</evidence>
<evidence type="ECO:0000256" key="5">
    <source>
        <dbReference type="ARBA" id="ARBA00023136"/>
    </source>
</evidence>
<evidence type="ECO:0000313" key="8">
    <source>
        <dbReference type="EMBL" id="KAG5458390.1"/>
    </source>
</evidence>
<comment type="subcellular location">
    <subcellularLocation>
        <location evidence="1">Membrane</location>
        <topology evidence="1">Multi-pass membrane protein</topology>
    </subcellularLocation>
</comment>
<protein>
    <submittedName>
        <fullName evidence="8">Cleft lip and palate transmembrane protein 1-domain-containing protein</fullName>
    </submittedName>
</protein>
<dbReference type="PANTHER" id="PTHR21347:SF0">
    <property type="entry name" value="LIPID SCRAMBLASE CLPTM1L"/>
    <property type="match status" value="1"/>
</dbReference>
<reference evidence="8 9" key="1">
    <citation type="journal article" name="Sci. Rep.">
        <title>Genome-scale phylogenetic analyses confirm Olpidium as the closest living zoosporic fungus to the non-flagellated, terrestrial fungi.</title>
        <authorList>
            <person name="Chang Y."/>
            <person name="Rochon D."/>
            <person name="Sekimoto S."/>
            <person name="Wang Y."/>
            <person name="Chovatia M."/>
            <person name="Sandor L."/>
            <person name="Salamov A."/>
            <person name="Grigoriev I.V."/>
            <person name="Stajich J.E."/>
            <person name="Spatafora J.W."/>
        </authorList>
    </citation>
    <scope>NUCLEOTIDE SEQUENCE [LARGE SCALE GENOMIC DNA]</scope>
    <source>
        <strain evidence="8">S191</strain>
    </source>
</reference>
<keyword evidence="9" id="KW-1185">Reference proteome</keyword>
<evidence type="ECO:0000256" key="7">
    <source>
        <dbReference type="SAM" id="Phobius"/>
    </source>
</evidence>
<keyword evidence="5 7" id="KW-0472">Membrane</keyword>
<name>A0A8H8DH88_9FUNG</name>
<feature type="region of interest" description="Disordered" evidence="6">
    <location>
        <begin position="290"/>
        <end position="319"/>
    </location>
</feature>
<feature type="transmembrane region" description="Helical" evidence="7">
    <location>
        <begin position="98"/>
        <end position="116"/>
    </location>
</feature>
<evidence type="ECO:0000256" key="3">
    <source>
        <dbReference type="ARBA" id="ARBA00022692"/>
    </source>
</evidence>
<sequence>MLYAVVLSDAAAAACLLHEKMKWCPSACNSFQIDIQVIPAPPGSWVPYRVKIEDKVSYVKSQTKEYDEEAFRYLSYVAYPLMAGYAVYSLLYEKHKSWYSYVLNTVVGFCYMFGFLRMTPQLFVNYKLKSVAHMPWRTMVYKVRPTVCLTPAILHSFTKLEFLHPARAFNLLQSLNTFIDDLFAFIIKVKGYFFFFPPRIYGGLRSELWRAPLLHRIACFRDDVVFLVYLYQKVGLVSQAGPAVKAAADEPLTSPPPPTPSPPAHFRCRAFSCRFPQWIYRVDPTRANEFGQVGVPDEEERATDASPEAATTTESKKEK</sequence>
<evidence type="ECO:0000256" key="6">
    <source>
        <dbReference type="SAM" id="MobiDB-lite"/>
    </source>
</evidence>